<dbReference type="CDD" id="cd02947">
    <property type="entry name" value="TRX_family"/>
    <property type="match status" value="1"/>
</dbReference>
<dbReference type="PANTHER" id="PTHR45663:SF11">
    <property type="entry name" value="GEO12009P1"/>
    <property type="match status" value="1"/>
</dbReference>
<dbReference type="Pfam" id="PF00085">
    <property type="entry name" value="Thioredoxin"/>
    <property type="match status" value="1"/>
</dbReference>
<evidence type="ECO:0000256" key="3">
    <source>
        <dbReference type="ARBA" id="ARBA00022982"/>
    </source>
</evidence>
<evidence type="ECO:0000313" key="10">
    <source>
        <dbReference type="Proteomes" id="UP000198972"/>
    </source>
</evidence>
<dbReference type="OrthoDB" id="9790390at2"/>
<dbReference type="EMBL" id="FNBG01000003">
    <property type="protein sequence ID" value="SDE93434.1"/>
    <property type="molecule type" value="Genomic_DNA"/>
</dbReference>
<dbReference type="PRINTS" id="PR00421">
    <property type="entry name" value="THIOREDOXIN"/>
</dbReference>
<dbReference type="PIRSF" id="PIRSF000077">
    <property type="entry name" value="Thioredoxin"/>
    <property type="match status" value="1"/>
</dbReference>
<reference evidence="9 10" key="1">
    <citation type="submission" date="2016-10" db="EMBL/GenBank/DDBJ databases">
        <authorList>
            <person name="de Groot N.N."/>
        </authorList>
    </citation>
    <scope>NUCLEOTIDE SEQUENCE [LARGE SCALE GENOMIC DNA]</scope>
    <source>
        <strain evidence="9 10">DSM 28129</strain>
    </source>
</reference>
<dbReference type="GO" id="GO:0015035">
    <property type="term" value="F:protein-disulfide reductase activity"/>
    <property type="evidence" value="ECO:0007669"/>
    <property type="project" value="InterPro"/>
</dbReference>
<evidence type="ECO:0000256" key="2">
    <source>
        <dbReference type="ARBA" id="ARBA00022448"/>
    </source>
</evidence>
<keyword evidence="2" id="KW-0813">Transport</keyword>
<dbReference type="AlphaFoldDB" id="A0A1G7GZD1"/>
<feature type="disulfide bond" description="Redox-active" evidence="7">
    <location>
        <begin position="30"/>
        <end position="33"/>
    </location>
</feature>
<dbReference type="InterPro" id="IPR036249">
    <property type="entry name" value="Thioredoxin-like_sf"/>
</dbReference>
<sequence>MSVVAVNDNNFASVIPAKGTTLVEFGAVWCPPCKALLPILDDLSNKHAERLTVVKIDCDESPVTAGAYGIMSMPTVIVFQDGEPVEKLVGLRPQSAYENVLSKYMTAV</sequence>
<gene>
    <name evidence="9" type="ORF">SAMN04488542_103265</name>
</gene>
<dbReference type="InterPro" id="IPR013766">
    <property type="entry name" value="Thioredoxin_domain"/>
</dbReference>
<keyword evidence="5 7" id="KW-0676">Redox-active center</keyword>
<protein>
    <recommendedName>
        <fullName evidence="6">Thioredoxin</fullName>
    </recommendedName>
</protein>
<dbReference type="PROSITE" id="PS51352">
    <property type="entry name" value="THIOREDOXIN_2"/>
    <property type="match status" value="1"/>
</dbReference>
<keyword evidence="3" id="KW-0249">Electron transport</keyword>
<accession>A0A1G7GZD1</accession>
<keyword evidence="4 7" id="KW-1015">Disulfide bond</keyword>
<dbReference type="SUPFAM" id="SSF52833">
    <property type="entry name" value="Thioredoxin-like"/>
    <property type="match status" value="1"/>
</dbReference>
<dbReference type="STRING" id="670482.SAMN04488542_103265"/>
<evidence type="ECO:0000256" key="6">
    <source>
        <dbReference type="PIRNR" id="PIRNR000077"/>
    </source>
</evidence>
<evidence type="ECO:0000313" key="9">
    <source>
        <dbReference type="EMBL" id="SDE93434.1"/>
    </source>
</evidence>
<organism evidence="9 10">
    <name type="scientific">Fontibacillus panacisegetis</name>
    <dbReference type="NCBI Taxonomy" id="670482"/>
    <lineage>
        <taxon>Bacteria</taxon>
        <taxon>Bacillati</taxon>
        <taxon>Bacillota</taxon>
        <taxon>Bacilli</taxon>
        <taxon>Bacillales</taxon>
        <taxon>Paenibacillaceae</taxon>
        <taxon>Fontibacillus</taxon>
    </lineage>
</organism>
<dbReference type="RefSeq" id="WP_091227302.1">
    <property type="nucleotide sequence ID" value="NZ_FNBG01000003.1"/>
</dbReference>
<evidence type="ECO:0000256" key="1">
    <source>
        <dbReference type="ARBA" id="ARBA00008987"/>
    </source>
</evidence>
<evidence type="ECO:0000259" key="8">
    <source>
        <dbReference type="PROSITE" id="PS51352"/>
    </source>
</evidence>
<dbReference type="GO" id="GO:0045454">
    <property type="term" value="P:cell redox homeostasis"/>
    <property type="evidence" value="ECO:0007669"/>
    <property type="project" value="TreeGrafter"/>
</dbReference>
<dbReference type="InterPro" id="IPR005746">
    <property type="entry name" value="Thioredoxin"/>
</dbReference>
<evidence type="ECO:0000256" key="7">
    <source>
        <dbReference type="PIRSR" id="PIRSR000077-4"/>
    </source>
</evidence>
<comment type="similarity">
    <text evidence="1 6">Belongs to the thioredoxin family.</text>
</comment>
<keyword evidence="10" id="KW-1185">Reference proteome</keyword>
<evidence type="ECO:0000256" key="5">
    <source>
        <dbReference type="ARBA" id="ARBA00023284"/>
    </source>
</evidence>
<dbReference type="Gene3D" id="3.40.30.10">
    <property type="entry name" value="Glutaredoxin"/>
    <property type="match status" value="1"/>
</dbReference>
<evidence type="ECO:0000256" key="4">
    <source>
        <dbReference type="ARBA" id="ARBA00023157"/>
    </source>
</evidence>
<dbReference type="Proteomes" id="UP000198972">
    <property type="component" value="Unassembled WGS sequence"/>
</dbReference>
<dbReference type="GO" id="GO:0005829">
    <property type="term" value="C:cytosol"/>
    <property type="evidence" value="ECO:0007669"/>
    <property type="project" value="TreeGrafter"/>
</dbReference>
<proteinExistence type="inferred from homology"/>
<feature type="domain" description="Thioredoxin" evidence="8">
    <location>
        <begin position="1"/>
        <end position="106"/>
    </location>
</feature>
<dbReference type="PANTHER" id="PTHR45663">
    <property type="entry name" value="GEO12009P1"/>
    <property type="match status" value="1"/>
</dbReference>
<name>A0A1G7GZD1_9BACL</name>